<dbReference type="InterPro" id="IPR024163">
    <property type="entry name" value="Aerotolerance_reg_N"/>
</dbReference>
<sequence length="702" mass="78614">MSFLNPFFLFALLTVAVPLLIYLLNVRKPKKVRFSTLAFFDSLKSTALKRIRIKRWLLLAIRCLAILALVLAASRPFLPPEYGWSSNNQPKAIGILIDNSPTMNRVDRNGPYSEQAKNAVRDILSIAGDDDRILMDVTNGGSLNVPLISQRAALNRLEDIGTVNAGNYLADRLQSVAERLMEADQPNKILYLITDGQESQFSEFEESESVIEEINVQVLTVGSGDALNLGYESVEIEYGGMSQSGNVQLRANVLNEGNQTAANQFINLYQGGELITQQAFDLNAGSSREFLFDLPVGNQDSLRVELFLEGDELSFDNRYYAAIELPDEKNILVFNQQPETADFQSYLLPMLEIASDESGRMNIQFANINNFQVSELNQYDAVILDGIRRVPDYLSEPLTDHVQAGAGLLFMPAANGDVTSYNRLLNFSNAGRYSNVIGSYGSFEPVDRMAEPAEGHPIMDQMFEKPEDEEIRLNVPELFYYYEIAMGNQSSGFSILQTRTGNPLLVENRVGSGKMIYSAIGSDPGWSNFPVKPFFAPLFYRTLDYLVQGEDATLQVHELGAPFLAELNENSESIQLVKDDEIILPEIQQTFQGARVTYHATEWEPGWLTLQSNNQTILFSVNQNAMESILGSLNEDQLTESIGTLFSNVYVVEGGVDNAQLENELELASFGREIWYWFVLIAIILLLLELLVSRYFKAETFE</sequence>
<gene>
    <name evidence="3" type="ORF">L6773_07445</name>
</gene>
<dbReference type="SUPFAM" id="SSF52317">
    <property type="entry name" value="Class I glutamine amidotransferase-like"/>
    <property type="match status" value="1"/>
</dbReference>
<dbReference type="InterPro" id="IPR011933">
    <property type="entry name" value="Double_TM_dom"/>
</dbReference>
<dbReference type="SUPFAM" id="SSF53300">
    <property type="entry name" value="vWA-like"/>
    <property type="match status" value="1"/>
</dbReference>
<dbReference type="Proteomes" id="UP001165366">
    <property type="component" value="Unassembled WGS sequence"/>
</dbReference>
<dbReference type="Gene3D" id="3.40.50.880">
    <property type="match status" value="1"/>
</dbReference>
<evidence type="ECO:0000313" key="3">
    <source>
        <dbReference type="EMBL" id="MCG2588391.1"/>
    </source>
</evidence>
<keyword evidence="1" id="KW-0472">Membrane</keyword>
<keyword evidence="4" id="KW-1185">Reference proteome</keyword>
<accession>A0ABS9KC24</accession>
<reference evidence="3" key="2">
    <citation type="submission" date="2024-05" db="EMBL/GenBank/DDBJ databases">
        <title>Rhodohalobacter halophilus gen. nov., sp. nov., a moderately halophilic member of the family Balneolaceae.</title>
        <authorList>
            <person name="Xia J."/>
        </authorList>
    </citation>
    <scope>NUCLEOTIDE SEQUENCE</scope>
    <source>
        <strain evidence="3">WB101</strain>
    </source>
</reference>
<keyword evidence="1" id="KW-1133">Transmembrane helix</keyword>
<dbReference type="InterPro" id="IPR036465">
    <property type="entry name" value="vWFA_dom_sf"/>
</dbReference>
<dbReference type="PANTHER" id="PTHR37464">
    <property type="entry name" value="BLL2463 PROTEIN"/>
    <property type="match status" value="1"/>
</dbReference>
<dbReference type="PANTHER" id="PTHR37464:SF1">
    <property type="entry name" value="BLL2463 PROTEIN"/>
    <property type="match status" value="1"/>
</dbReference>
<protein>
    <submittedName>
        <fullName evidence="3">BatA domain-containing protein</fullName>
    </submittedName>
</protein>
<keyword evidence="1" id="KW-0812">Transmembrane</keyword>
<proteinExistence type="predicted"/>
<organism evidence="3 4">
    <name type="scientific">Rhodohalobacter sulfatireducens</name>
    <dbReference type="NCBI Taxonomy" id="2911366"/>
    <lineage>
        <taxon>Bacteria</taxon>
        <taxon>Pseudomonadati</taxon>
        <taxon>Balneolota</taxon>
        <taxon>Balneolia</taxon>
        <taxon>Balneolales</taxon>
        <taxon>Balneolaceae</taxon>
        <taxon>Rhodohalobacter</taxon>
    </lineage>
</organism>
<feature type="transmembrane region" description="Helical" evidence="1">
    <location>
        <begin position="6"/>
        <end position="24"/>
    </location>
</feature>
<evidence type="ECO:0000313" key="4">
    <source>
        <dbReference type="Proteomes" id="UP001165366"/>
    </source>
</evidence>
<dbReference type="NCBIfam" id="TIGR02226">
    <property type="entry name" value="two_anch"/>
    <property type="match status" value="1"/>
</dbReference>
<dbReference type="Gene3D" id="3.40.50.410">
    <property type="entry name" value="von Willebrand factor, type A domain"/>
    <property type="match status" value="1"/>
</dbReference>
<dbReference type="RefSeq" id="WP_237853233.1">
    <property type="nucleotide sequence ID" value="NZ_JAKLWS010000007.1"/>
</dbReference>
<reference evidence="3" key="1">
    <citation type="submission" date="2022-01" db="EMBL/GenBank/DDBJ databases">
        <authorList>
            <person name="Wang Y."/>
        </authorList>
    </citation>
    <scope>NUCLEOTIDE SEQUENCE</scope>
    <source>
        <strain evidence="3">WB101</strain>
    </source>
</reference>
<dbReference type="EMBL" id="JAKLWS010000007">
    <property type="protein sequence ID" value="MCG2588391.1"/>
    <property type="molecule type" value="Genomic_DNA"/>
</dbReference>
<feature type="domain" description="Aerotolerance regulator N-terminal" evidence="2">
    <location>
        <begin position="1"/>
        <end position="76"/>
    </location>
</feature>
<feature type="transmembrane region" description="Helical" evidence="1">
    <location>
        <begin position="56"/>
        <end position="78"/>
    </location>
</feature>
<evidence type="ECO:0000259" key="2">
    <source>
        <dbReference type="Pfam" id="PF07584"/>
    </source>
</evidence>
<evidence type="ECO:0000256" key="1">
    <source>
        <dbReference type="SAM" id="Phobius"/>
    </source>
</evidence>
<comment type="caution">
    <text evidence="3">The sequence shown here is derived from an EMBL/GenBank/DDBJ whole genome shotgun (WGS) entry which is preliminary data.</text>
</comment>
<feature type="transmembrane region" description="Helical" evidence="1">
    <location>
        <begin position="674"/>
        <end position="692"/>
    </location>
</feature>
<dbReference type="InterPro" id="IPR029062">
    <property type="entry name" value="Class_I_gatase-like"/>
</dbReference>
<name>A0ABS9KC24_9BACT</name>
<dbReference type="Pfam" id="PF07584">
    <property type="entry name" value="BatA"/>
    <property type="match status" value="1"/>
</dbReference>